<dbReference type="InterPro" id="IPR037141">
    <property type="entry name" value="NDT80_DNA-bd_dom_sf"/>
</dbReference>
<evidence type="ECO:0000256" key="2">
    <source>
        <dbReference type="PROSITE-ProRule" id="PRU00850"/>
    </source>
</evidence>
<dbReference type="PANTHER" id="PTHR35144">
    <property type="entry name" value="MEIOSIS-SPECIFIC TRANSCRIPTION FACTOR NDT80"/>
    <property type="match status" value="1"/>
</dbReference>
<accession>A5DAN4</accession>
<dbReference type="GO" id="GO:0051321">
    <property type="term" value="P:meiotic cell cycle"/>
    <property type="evidence" value="ECO:0007669"/>
    <property type="project" value="TreeGrafter"/>
</dbReference>
<evidence type="ECO:0000313" key="5">
    <source>
        <dbReference type="EMBL" id="EDK36241.2"/>
    </source>
</evidence>
<keyword evidence="1 2" id="KW-0238">DNA-binding</keyword>
<dbReference type="OrthoDB" id="2288358at2759"/>
<dbReference type="Gene3D" id="2.60.40.1390">
    <property type="entry name" value="NDT80 DNA-binding domain"/>
    <property type="match status" value="1"/>
</dbReference>
<dbReference type="Pfam" id="PF05224">
    <property type="entry name" value="NDT80_PhoG"/>
    <property type="match status" value="1"/>
</dbReference>
<feature type="domain" description="NDT80" evidence="4">
    <location>
        <begin position="2"/>
        <end position="281"/>
    </location>
</feature>
<dbReference type="STRING" id="294746.A5DAN4"/>
<dbReference type="HOGENOM" id="CLU_589398_0_0_1"/>
<evidence type="ECO:0000259" key="4">
    <source>
        <dbReference type="PROSITE" id="PS51517"/>
    </source>
</evidence>
<name>A5DAN4_PICGU</name>
<dbReference type="VEuPathDB" id="FungiDB:PGUG_00339"/>
<organism evidence="5 6">
    <name type="scientific">Meyerozyma guilliermondii (strain ATCC 6260 / CBS 566 / DSM 6381 / JCM 1539 / NBRC 10279 / NRRL Y-324)</name>
    <name type="common">Yeast</name>
    <name type="synonym">Candida guilliermondii</name>
    <dbReference type="NCBI Taxonomy" id="294746"/>
    <lineage>
        <taxon>Eukaryota</taxon>
        <taxon>Fungi</taxon>
        <taxon>Dikarya</taxon>
        <taxon>Ascomycota</taxon>
        <taxon>Saccharomycotina</taxon>
        <taxon>Pichiomycetes</taxon>
        <taxon>Debaryomycetaceae</taxon>
        <taxon>Meyerozyma</taxon>
    </lineage>
</organism>
<keyword evidence="6" id="KW-1185">Reference proteome</keyword>
<dbReference type="GeneID" id="5129203"/>
<reference evidence="5 6" key="1">
    <citation type="journal article" date="2009" name="Nature">
        <title>Evolution of pathogenicity and sexual reproduction in eight Candida genomes.</title>
        <authorList>
            <person name="Butler G."/>
            <person name="Rasmussen M.D."/>
            <person name="Lin M.F."/>
            <person name="Santos M.A."/>
            <person name="Sakthikumar S."/>
            <person name="Munro C.A."/>
            <person name="Rheinbay E."/>
            <person name="Grabherr M."/>
            <person name="Forche A."/>
            <person name="Reedy J.L."/>
            <person name="Agrafioti I."/>
            <person name="Arnaud M.B."/>
            <person name="Bates S."/>
            <person name="Brown A.J."/>
            <person name="Brunke S."/>
            <person name="Costanzo M.C."/>
            <person name="Fitzpatrick D.A."/>
            <person name="de Groot P.W."/>
            <person name="Harris D."/>
            <person name="Hoyer L.L."/>
            <person name="Hube B."/>
            <person name="Klis F.M."/>
            <person name="Kodira C."/>
            <person name="Lennard N."/>
            <person name="Logue M.E."/>
            <person name="Martin R."/>
            <person name="Neiman A.M."/>
            <person name="Nikolaou E."/>
            <person name="Quail M.A."/>
            <person name="Quinn J."/>
            <person name="Santos M.C."/>
            <person name="Schmitzberger F.F."/>
            <person name="Sherlock G."/>
            <person name="Shah P."/>
            <person name="Silverstein K.A."/>
            <person name="Skrzypek M.S."/>
            <person name="Soll D."/>
            <person name="Staggs R."/>
            <person name="Stansfield I."/>
            <person name="Stumpf M.P."/>
            <person name="Sudbery P.E."/>
            <person name="Srikantha T."/>
            <person name="Zeng Q."/>
            <person name="Berman J."/>
            <person name="Berriman M."/>
            <person name="Heitman J."/>
            <person name="Gow N.A."/>
            <person name="Lorenz M.C."/>
            <person name="Birren B.W."/>
            <person name="Kellis M."/>
            <person name="Cuomo C.A."/>
        </authorList>
    </citation>
    <scope>NUCLEOTIDE SEQUENCE [LARGE SCALE GENOMIC DNA]</scope>
    <source>
        <strain evidence="6">ATCC 6260 / CBS 566 / DSM 6381 / JCM 1539 / NBRC 10279 / NRRL Y-324</strain>
    </source>
</reference>
<gene>
    <name evidence="5" type="ORF">PGUG_00339</name>
</gene>
<protein>
    <recommendedName>
        <fullName evidence="4">NDT80 domain-containing protein</fullName>
    </recommendedName>
</protein>
<dbReference type="InParanoid" id="A5DAN4"/>
<dbReference type="GO" id="GO:0045944">
    <property type="term" value="P:positive regulation of transcription by RNA polymerase II"/>
    <property type="evidence" value="ECO:0007669"/>
    <property type="project" value="TreeGrafter"/>
</dbReference>
<sequence>MGRHRRGHKFDSSTKMMSQLPPLDPKDKVAPRSRYQYKVGPPFETTLILQNIYSATTNDVVIPRLSARIDRGFDFVDSVWIGYKRNYFSLVAAFELCSHPGLSLLQEDKLYVDGENGREFVRNFSLQICCECSSDEIDPLLVQHTAKRDRGPINEPTVFVAVPGELPSHQVIRESSNIRNGSKIRELENMLFLEKTARKNCNPNSMLADYPAERIARVARYERIQFSTNSSPRRFDIAGDFFLQVELTVTLMNGNTITIATTTTPPLVVRGRSPSSYISKGPNTRLPRIKKCIQLPSLPSLHLPTVDNKAIVPTNNFHFSQIPKLDIYSHHAETDSSLSSAENHFMSMSSENQTNTPFMKSFVNNAFLSHENTEPPCPEFIDTALLQQSAVAANHQVPSRTIALNSSPIKKIQSSCIQPEDFGLNDEVQDDDLVEFHEELNFMRATLNPYMLDYSPPVSENSWI</sequence>
<dbReference type="GO" id="GO:0003700">
    <property type="term" value="F:DNA-binding transcription factor activity"/>
    <property type="evidence" value="ECO:0007669"/>
    <property type="project" value="UniProtKB-UniRule"/>
</dbReference>
<dbReference type="InterPro" id="IPR008967">
    <property type="entry name" value="p53-like_TF_DNA-bd_sf"/>
</dbReference>
<dbReference type="AlphaFoldDB" id="A5DAN4"/>
<dbReference type="GO" id="GO:0000228">
    <property type="term" value="C:nuclear chromosome"/>
    <property type="evidence" value="ECO:0007669"/>
    <property type="project" value="TreeGrafter"/>
</dbReference>
<dbReference type="PANTHER" id="PTHR35144:SF2">
    <property type="entry name" value="MEIOSIS-SPECIFIC TRANSCRIPTION FACTOR NDT80"/>
    <property type="match status" value="1"/>
</dbReference>
<dbReference type="KEGG" id="pgu:PGUG_00339"/>
<dbReference type="SUPFAM" id="SSF49417">
    <property type="entry name" value="p53-like transcription factors"/>
    <property type="match status" value="1"/>
</dbReference>
<evidence type="ECO:0000256" key="1">
    <source>
        <dbReference type="ARBA" id="ARBA00023125"/>
    </source>
</evidence>
<dbReference type="Proteomes" id="UP000001997">
    <property type="component" value="Unassembled WGS sequence"/>
</dbReference>
<dbReference type="GO" id="GO:0003677">
    <property type="term" value="F:DNA binding"/>
    <property type="evidence" value="ECO:0007669"/>
    <property type="project" value="UniProtKB-KW"/>
</dbReference>
<evidence type="ECO:0000313" key="6">
    <source>
        <dbReference type="Proteomes" id="UP000001997"/>
    </source>
</evidence>
<feature type="DNA-binding region" description="NDT80" evidence="2">
    <location>
        <begin position="2"/>
        <end position="281"/>
    </location>
</feature>
<proteinExistence type="predicted"/>
<dbReference type="RefSeq" id="XP_001486962.2">
    <property type="nucleotide sequence ID" value="XM_001486912.1"/>
</dbReference>
<evidence type="ECO:0000256" key="3">
    <source>
        <dbReference type="SAM" id="MobiDB-lite"/>
    </source>
</evidence>
<feature type="region of interest" description="Disordered" evidence="3">
    <location>
        <begin position="1"/>
        <end position="29"/>
    </location>
</feature>
<dbReference type="EMBL" id="CH408155">
    <property type="protein sequence ID" value="EDK36241.2"/>
    <property type="molecule type" value="Genomic_DNA"/>
</dbReference>
<dbReference type="eggNOG" id="ENOG502R1FS">
    <property type="taxonomic scope" value="Eukaryota"/>
</dbReference>
<dbReference type="InterPro" id="IPR024061">
    <property type="entry name" value="NDT80_DNA-bd_dom"/>
</dbReference>
<dbReference type="InterPro" id="IPR052605">
    <property type="entry name" value="Fungal_trans_regulator"/>
</dbReference>
<dbReference type="PROSITE" id="PS51517">
    <property type="entry name" value="NDT80"/>
    <property type="match status" value="1"/>
</dbReference>